<feature type="transmembrane region" description="Helical" evidence="6">
    <location>
        <begin position="74"/>
        <end position="94"/>
    </location>
</feature>
<evidence type="ECO:0000256" key="6">
    <source>
        <dbReference type="SAM" id="Phobius"/>
    </source>
</evidence>
<organism evidence="7 8">
    <name type="scientific">Xanthobacter tagetidis</name>
    <dbReference type="NCBI Taxonomy" id="60216"/>
    <lineage>
        <taxon>Bacteria</taxon>
        <taxon>Pseudomonadati</taxon>
        <taxon>Pseudomonadota</taxon>
        <taxon>Alphaproteobacteria</taxon>
        <taxon>Hyphomicrobiales</taxon>
        <taxon>Xanthobacteraceae</taxon>
        <taxon>Xanthobacter</taxon>
    </lineage>
</organism>
<gene>
    <name evidence="7" type="ORF">D9R14_08690</name>
</gene>
<reference evidence="7 8" key="1">
    <citation type="submission" date="2018-10" db="EMBL/GenBank/DDBJ databases">
        <title>Xanthobacter tagetidis genome sequencing and assembly.</title>
        <authorList>
            <person name="Maclea K.S."/>
            <person name="Goen A.E."/>
            <person name="Fatima S.A."/>
        </authorList>
    </citation>
    <scope>NUCLEOTIDE SEQUENCE [LARGE SCALE GENOMIC DNA]</scope>
    <source>
        <strain evidence="7 8">ATCC 700314</strain>
    </source>
</reference>
<dbReference type="InterPro" id="IPR001851">
    <property type="entry name" value="ABC_transp_permease"/>
</dbReference>
<dbReference type="AlphaFoldDB" id="A0A3L7AIB3"/>
<feature type="transmembrane region" description="Helical" evidence="6">
    <location>
        <begin position="181"/>
        <end position="199"/>
    </location>
</feature>
<dbReference type="InterPro" id="IPR043428">
    <property type="entry name" value="LivM-like"/>
</dbReference>
<dbReference type="OrthoDB" id="9814461at2"/>
<dbReference type="GO" id="GO:0015658">
    <property type="term" value="F:branched-chain amino acid transmembrane transporter activity"/>
    <property type="evidence" value="ECO:0007669"/>
    <property type="project" value="InterPro"/>
</dbReference>
<feature type="transmembrane region" description="Helical" evidence="6">
    <location>
        <begin position="265"/>
        <end position="291"/>
    </location>
</feature>
<evidence type="ECO:0000256" key="4">
    <source>
        <dbReference type="ARBA" id="ARBA00022989"/>
    </source>
</evidence>
<evidence type="ECO:0000313" key="7">
    <source>
        <dbReference type="EMBL" id="RLP79715.1"/>
    </source>
</evidence>
<keyword evidence="3 6" id="KW-0812">Transmembrane</keyword>
<evidence type="ECO:0000256" key="1">
    <source>
        <dbReference type="ARBA" id="ARBA00004651"/>
    </source>
</evidence>
<protein>
    <submittedName>
        <fullName evidence="7">Branched-chain amino acid ABC transporter permease</fullName>
    </submittedName>
</protein>
<evidence type="ECO:0000256" key="2">
    <source>
        <dbReference type="ARBA" id="ARBA00022475"/>
    </source>
</evidence>
<dbReference type="Pfam" id="PF02653">
    <property type="entry name" value="BPD_transp_2"/>
    <property type="match status" value="1"/>
</dbReference>
<feature type="transmembrane region" description="Helical" evidence="6">
    <location>
        <begin position="129"/>
        <end position="147"/>
    </location>
</feature>
<name>A0A3L7AIB3_9HYPH</name>
<proteinExistence type="predicted"/>
<keyword evidence="4 6" id="KW-1133">Transmembrane helix</keyword>
<dbReference type="RefSeq" id="WP_121622925.1">
    <property type="nucleotide sequence ID" value="NZ_JACIIW010000001.1"/>
</dbReference>
<dbReference type="Proteomes" id="UP000269692">
    <property type="component" value="Unassembled WGS sequence"/>
</dbReference>
<keyword evidence="8" id="KW-1185">Reference proteome</keyword>
<dbReference type="PANTHER" id="PTHR30482">
    <property type="entry name" value="HIGH-AFFINITY BRANCHED-CHAIN AMINO ACID TRANSPORT SYSTEM PERMEASE"/>
    <property type="match status" value="1"/>
</dbReference>
<feature type="transmembrane region" description="Helical" evidence="6">
    <location>
        <begin position="49"/>
        <end position="69"/>
    </location>
</feature>
<sequence>MFYRDSGLIKTTYKADRAIFPVDQDRWAIVALVGLAFLVPAVASEYWLSSILIPFFIFSVAAIGLNILVGYAGLLSLGTGGFMAVGAFAAYNFAIRIPELNIIVVLILAGLVSAGVGIIFGLPSLRIKGFYLAVATLASQFFIEWLFVRVPWFTNYSTSGVISAPAVQIFGYDMSGAAQRYLIVLAMTVAVAVTAKNMVRSAIGRSWMAIRDMDVAAEIIGVRPLRTKLVAFAVSSFYCGLAGAMWVFFYIGTVEPQAFDLNRSFQILFMVIIGGLGTIVGCFFGAAFVILLPILLDNLFALLGTGGHADLLSHAQMAIYGALIIILLIKEPHGMAKMWQIFRQRMRIWPFPY</sequence>
<feature type="transmembrane region" description="Helical" evidence="6">
    <location>
        <begin position="229"/>
        <end position="253"/>
    </location>
</feature>
<keyword evidence="2" id="KW-1003">Cell membrane</keyword>
<accession>A0A3L7AIB3</accession>
<dbReference type="GO" id="GO:0005886">
    <property type="term" value="C:plasma membrane"/>
    <property type="evidence" value="ECO:0007669"/>
    <property type="project" value="UniProtKB-SubCell"/>
</dbReference>
<dbReference type="CDD" id="cd06581">
    <property type="entry name" value="TM_PBP1_LivM_like"/>
    <property type="match status" value="1"/>
</dbReference>
<feature type="transmembrane region" description="Helical" evidence="6">
    <location>
        <begin position="100"/>
        <end position="122"/>
    </location>
</feature>
<comment type="caution">
    <text evidence="7">The sequence shown here is derived from an EMBL/GenBank/DDBJ whole genome shotgun (WGS) entry which is preliminary data.</text>
</comment>
<keyword evidence="5 6" id="KW-0472">Membrane</keyword>
<evidence type="ECO:0000256" key="3">
    <source>
        <dbReference type="ARBA" id="ARBA00022692"/>
    </source>
</evidence>
<evidence type="ECO:0000256" key="5">
    <source>
        <dbReference type="ARBA" id="ARBA00023136"/>
    </source>
</evidence>
<dbReference type="EMBL" id="RCTF01000005">
    <property type="protein sequence ID" value="RLP79715.1"/>
    <property type="molecule type" value="Genomic_DNA"/>
</dbReference>
<feature type="transmembrane region" description="Helical" evidence="6">
    <location>
        <begin position="311"/>
        <end position="329"/>
    </location>
</feature>
<feature type="transmembrane region" description="Helical" evidence="6">
    <location>
        <begin position="27"/>
        <end position="43"/>
    </location>
</feature>
<comment type="subcellular location">
    <subcellularLocation>
        <location evidence="1">Cell membrane</location>
        <topology evidence="1">Multi-pass membrane protein</topology>
    </subcellularLocation>
</comment>
<evidence type="ECO:0000313" key="8">
    <source>
        <dbReference type="Proteomes" id="UP000269692"/>
    </source>
</evidence>
<dbReference type="PANTHER" id="PTHR30482:SF5">
    <property type="entry name" value="ABC TRANSPORTER PERMEASE PROTEIN"/>
    <property type="match status" value="1"/>
</dbReference>